<sequence>MAETYLVALDHELRPMDLPTRYEPGQLAWPSPARMVVAVALANKMARAIWAMVVKQQDYRTACSEGSCRRPTECVAGHPARGRKID</sequence>
<protein>
    <submittedName>
        <fullName evidence="1">Uncharacterized protein</fullName>
    </submittedName>
</protein>
<dbReference type="OrthoDB" id="8261795at2"/>
<reference evidence="1 2" key="1">
    <citation type="submission" date="2019-08" db="EMBL/GenBank/DDBJ databases">
        <authorList>
            <person name="Grouzdev D."/>
            <person name="Tikhonova E."/>
            <person name="Kravchenko I."/>
        </authorList>
    </citation>
    <scope>NUCLEOTIDE SEQUENCE [LARGE SCALE GENOMIC DNA]</scope>
    <source>
        <strain evidence="1 2">59b</strain>
    </source>
</reference>
<dbReference type="Proteomes" id="UP000324927">
    <property type="component" value="Unassembled WGS sequence"/>
</dbReference>
<dbReference type="EMBL" id="VTTN01000003">
    <property type="protein sequence ID" value="KAA0596628.1"/>
    <property type="molecule type" value="Genomic_DNA"/>
</dbReference>
<gene>
    <name evidence="1" type="ORF">FZ942_11035</name>
</gene>
<evidence type="ECO:0000313" key="1">
    <source>
        <dbReference type="EMBL" id="KAA0596628.1"/>
    </source>
</evidence>
<dbReference type="RefSeq" id="WP_149231133.1">
    <property type="nucleotide sequence ID" value="NZ_JALJXJ010000004.1"/>
</dbReference>
<organism evidence="1 2">
    <name type="scientific">Azospirillum lipoferum</name>
    <dbReference type="NCBI Taxonomy" id="193"/>
    <lineage>
        <taxon>Bacteria</taxon>
        <taxon>Pseudomonadati</taxon>
        <taxon>Pseudomonadota</taxon>
        <taxon>Alphaproteobacteria</taxon>
        <taxon>Rhodospirillales</taxon>
        <taxon>Azospirillaceae</taxon>
        <taxon>Azospirillum</taxon>
    </lineage>
</organism>
<proteinExistence type="predicted"/>
<evidence type="ECO:0000313" key="2">
    <source>
        <dbReference type="Proteomes" id="UP000324927"/>
    </source>
</evidence>
<accession>A0A5A9GQD6</accession>
<dbReference type="AlphaFoldDB" id="A0A5A9GQD6"/>
<comment type="caution">
    <text evidence="1">The sequence shown here is derived from an EMBL/GenBank/DDBJ whole genome shotgun (WGS) entry which is preliminary data.</text>
</comment>
<keyword evidence="2" id="KW-1185">Reference proteome</keyword>
<name>A0A5A9GQD6_AZOLI</name>